<protein>
    <submittedName>
        <fullName evidence="4">T9SS C-terminal target domain-containing protein</fullName>
    </submittedName>
</protein>
<evidence type="ECO:0000256" key="2">
    <source>
        <dbReference type="SAM" id="SignalP"/>
    </source>
</evidence>
<evidence type="ECO:0000313" key="5">
    <source>
        <dbReference type="Proteomes" id="UP000276603"/>
    </source>
</evidence>
<dbReference type="InterPro" id="IPR012334">
    <property type="entry name" value="Pectin_lyas_fold"/>
</dbReference>
<reference evidence="4 5" key="1">
    <citation type="submission" date="2018-10" db="EMBL/GenBank/DDBJ databases">
        <title>Ulvibacterium marinum gen. nov., sp. nov., a novel marine bacterium of the family Flavobacteriaceae, isolated from a culture of the green alga Ulva prolifera.</title>
        <authorList>
            <person name="Zhang Z."/>
        </authorList>
    </citation>
    <scope>NUCLEOTIDE SEQUENCE [LARGE SCALE GENOMIC DNA]</scope>
    <source>
        <strain evidence="4 5">CCMM003</strain>
    </source>
</reference>
<dbReference type="Proteomes" id="UP000276603">
    <property type="component" value="Unassembled WGS sequence"/>
</dbReference>
<dbReference type="AlphaFoldDB" id="A0A3B0C9W1"/>
<evidence type="ECO:0000313" key="4">
    <source>
        <dbReference type="EMBL" id="RKN81324.1"/>
    </source>
</evidence>
<dbReference type="RefSeq" id="WP_120711482.1">
    <property type="nucleotide sequence ID" value="NZ_RBCJ01000002.1"/>
</dbReference>
<dbReference type="Pfam" id="PF18962">
    <property type="entry name" value="Por_Secre_tail"/>
    <property type="match status" value="1"/>
</dbReference>
<feature type="domain" description="Secretion system C-terminal sorting" evidence="3">
    <location>
        <begin position="736"/>
        <end position="805"/>
    </location>
</feature>
<comment type="caution">
    <text evidence="4">The sequence shown here is derived from an EMBL/GenBank/DDBJ whole genome shotgun (WGS) entry which is preliminary data.</text>
</comment>
<sequence>MKSSLFILFFGIATCSLTAQTNIYVSNNGINTGTSLPTINNPAGTLENAYYYIKNNLSNSNNQAITPINVYLMNNGGDVKISNGTNQLVWDISGTSSCQITLTSYGNSSRSTLTRNGDSGHMLYIEKANYLKIKNIDFNKVASGAILIDNGDNNEISFCSFHGDGNGVAAVKSGVIWIGINQNYIGQNSETSSDNTIKHNLFYNIKVNSDNSFASYHHAIYVSQGAHNNTITFNNINYAPGIGIFANHGDYKNNYISANMITKTNGNYTNFTTGLYLSLELNSKPNVDNGAPNSITGNLCANNYVNDLEHNFGVSINDALLQFNNTKSSNKHYTNLYPSDPYWLGYTADKITDRIVTGDFDEDGSVDDVAAFYDLGGQTKIHVWQSKNGHKAFEYSSSNGWWHGTSLTPSTITKRVVVGDFDHDGYKDDIAAIHKGTTGTGILAWISDGSKFPAAEVWWGYRTWYHADKVTGRVVSGDFDEDGWEDDIATFYDYGNNLTRIHVWRSNGVDGFDYMGSTTQWTGSNYSASAITDRLVSGDFDNDGYSDDIAAFYDNGNNSTLLNVWTFDKIDFFEKETWWNVSGYNANMITGRVVSGDFDGNGIDDIATFYDYANSNARIHTWLSSGTHITYQGSNGWWKENTNGYNVQNITGRVVSGDFNNDGKYDISAFYDYSGALGSIRSNVWHSSGTSSFTRINHSLGYPWLTDFSYFPDGTANLMARMEPNTHKEEQELIRVYPNPTSEQVQFEFKDIPLSIKVFDLSGRLVIDRIMFDKSYILDVSDQSSGIYFYKVNFTDQTLEGRLIIE</sequence>
<dbReference type="Gene3D" id="2.40.128.340">
    <property type="match status" value="2"/>
</dbReference>
<gene>
    <name evidence="4" type="ORF">D7Z94_10330</name>
</gene>
<dbReference type="SUPFAM" id="SSF51126">
    <property type="entry name" value="Pectin lyase-like"/>
    <property type="match status" value="1"/>
</dbReference>
<proteinExistence type="predicted"/>
<dbReference type="OrthoDB" id="9765879at2"/>
<dbReference type="SMART" id="SM00710">
    <property type="entry name" value="PbH1"/>
    <property type="match status" value="6"/>
</dbReference>
<organism evidence="4 5">
    <name type="scientific">Ulvibacterium marinum</name>
    <dbReference type="NCBI Taxonomy" id="2419782"/>
    <lineage>
        <taxon>Bacteria</taxon>
        <taxon>Pseudomonadati</taxon>
        <taxon>Bacteroidota</taxon>
        <taxon>Flavobacteriia</taxon>
        <taxon>Flavobacteriales</taxon>
        <taxon>Flavobacteriaceae</taxon>
        <taxon>Ulvibacterium</taxon>
    </lineage>
</organism>
<keyword evidence="5" id="KW-1185">Reference proteome</keyword>
<dbReference type="Gene3D" id="2.160.20.10">
    <property type="entry name" value="Single-stranded right-handed beta-helix, Pectin lyase-like"/>
    <property type="match status" value="1"/>
</dbReference>
<dbReference type="InterPro" id="IPR026444">
    <property type="entry name" value="Secre_tail"/>
</dbReference>
<keyword evidence="1 2" id="KW-0732">Signal</keyword>
<dbReference type="InterPro" id="IPR028994">
    <property type="entry name" value="Integrin_alpha_N"/>
</dbReference>
<accession>A0A3B0C9W1</accession>
<dbReference type="SUPFAM" id="SSF69318">
    <property type="entry name" value="Integrin alpha N-terminal domain"/>
    <property type="match status" value="1"/>
</dbReference>
<dbReference type="InterPro" id="IPR006626">
    <property type="entry name" value="PbH1"/>
</dbReference>
<feature type="signal peptide" evidence="2">
    <location>
        <begin position="1"/>
        <end position="19"/>
    </location>
</feature>
<feature type="chain" id="PRO_5017291915" evidence="2">
    <location>
        <begin position="20"/>
        <end position="806"/>
    </location>
</feature>
<evidence type="ECO:0000256" key="1">
    <source>
        <dbReference type="ARBA" id="ARBA00022729"/>
    </source>
</evidence>
<dbReference type="InterPro" id="IPR011050">
    <property type="entry name" value="Pectin_lyase_fold/virulence"/>
</dbReference>
<dbReference type="NCBIfam" id="TIGR04183">
    <property type="entry name" value="Por_Secre_tail"/>
    <property type="match status" value="1"/>
</dbReference>
<name>A0A3B0C9W1_9FLAO</name>
<dbReference type="EMBL" id="RBCJ01000002">
    <property type="protein sequence ID" value="RKN81324.1"/>
    <property type="molecule type" value="Genomic_DNA"/>
</dbReference>
<evidence type="ECO:0000259" key="3">
    <source>
        <dbReference type="Pfam" id="PF18962"/>
    </source>
</evidence>